<keyword evidence="11" id="KW-0378">Hydrolase</keyword>
<keyword evidence="18" id="KW-0961">Cell wall biogenesis/degradation</keyword>
<evidence type="ECO:0000256" key="12">
    <source>
        <dbReference type="ARBA" id="ARBA00023024"/>
    </source>
</evidence>
<dbReference type="GO" id="GO:0071555">
    <property type="term" value="P:cell wall organization"/>
    <property type="evidence" value="ECO:0007669"/>
    <property type="project" value="UniProtKB-KW"/>
</dbReference>
<feature type="signal peptide" evidence="23">
    <location>
        <begin position="1"/>
        <end position="18"/>
    </location>
</feature>
<feature type="domain" description="NodB homology" evidence="24">
    <location>
        <begin position="149"/>
        <end position="342"/>
    </location>
</feature>
<dbReference type="InterPro" id="IPR011330">
    <property type="entry name" value="Glyco_hydro/deAcase_b/a-brl"/>
</dbReference>
<keyword evidence="19" id="KW-0624">Polysaccharide degradation</keyword>
<dbReference type="GO" id="GO:0098552">
    <property type="term" value="C:side of membrane"/>
    <property type="evidence" value="ECO:0007669"/>
    <property type="project" value="UniProtKB-KW"/>
</dbReference>
<proteinExistence type="inferred from homology"/>
<evidence type="ECO:0000256" key="3">
    <source>
        <dbReference type="ARBA" id="ARBA00004609"/>
    </source>
</evidence>
<keyword evidence="15" id="KW-0119">Carbohydrate metabolism</keyword>
<dbReference type="Gene3D" id="3.20.20.370">
    <property type="entry name" value="Glycoside hydrolase/deacetylase"/>
    <property type="match status" value="1"/>
</dbReference>
<dbReference type="PANTHER" id="PTHR10587:SF98">
    <property type="entry name" value="CHITIN DEACETYLASE"/>
    <property type="match status" value="1"/>
</dbReference>
<dbReference type="GO" id="GO:0046872">
    <property type="term" value="F:metal ion binding"/>
    <property type="evidence" value="ECO:0007669"/>
    <property type="project" value="UniProtKB-KW"/>
</dbReference>
<evidence type="ECO:0000256" key="5">
    <source>
        <dbReference type="ARBA" id="ARBA00022475"/>
    </source>
</evidence>
<dbReference type="OrthoDB" id="407355at2759"/>
<keyword evidence="16" id="KW-0170">Cobalt</keyword>
<protein>
    <recommendedName>
        <fullName evidence="20">chitin deacetylase</fullName>
        <ecNumber evidence="20">3.5.1.41</ecNumber>
    </recommendedName>
</protein>
<keyword evidence="7" id="KW-0964">Secreted</keyword>
<dbReference type="SUPFAM" id="SSF88713">
    <property type="entry name" value="Glycoside hydrolase/deacetylase"/>
    <property type="match status" value="1"/>
</dbReference>
<evidence type="ECO:0000256" key="8">
    <source>
        <dbReference type="ARBA" id="ARBA00022622"/>
    </source>
</evidence>
<dbReference type="PROSITE" id="PS51677">
    <property type="entry name" value="NODB"/>
    <property type="match status" value="1"/>
</dbReference>
<evidence type="ECO:0000256" key="17">
    <source>
        <dbReference type="ARBA" id="ARBA00023288"/>
    </source>
</evidence>
<dbReference type="PANTHER" id="PTHR10587">
    <property type="entry name" value="GLYCOSYL TRANSFERASE-RELATED"/>
    <property type="match status" value="1"/>
</dbReference>
<reference evidence="25 26" key="1">
    <citation type="submission" date="2020-12" db="EMBL/GenBank/DDBJ databases">
        <title>Metabolic potential, ecology and presence of endohyphal bacteria is reflected in genomic diversity of Mucoromycotina.</title>
        <authorList>
            <person name="Muszewska A."/>
            <person name="Okrasinska A."/>
            <person name="Steczkiewicz K."/>
            <person name="Drgas O."/>
            <person name="Orlowska M."/>
            <person name="Perlinska-Lenart U."/>
            <person name="Aleksandrzak-Piekarczyk T."/>
            <person name="Szatraj K."/>
            <person name="Zielenkiewicz U."/>
            <person name="Pilsyk S."/>
            <person name="Malc E."/>
            <person name="Mieczkowski P."/>
            <person name="Kruszewska J.S."/>
            <person name="Biernat P."/>
            <person name="Pawlowska J."/>
        </authorList>
    </citation>
    <scope>NUCLEOTIDE SEQUENCE [LARGE SCALE GENOMIC DNA]</scope>
    <source>
        <strain evidence="25 26">CBS 142.35</strain>
    </source>
</reference>
<dbReference type="AlphaFoldDB" id="A0A8H7S9R7"/>
<evidence type="ECO:0000256" key="23">
    <source>
        <dbReference type="SAM" id="SignalP"/>
    </source>
</evidence>
<evidence type="ECO:0000256" key="16">
    <source>
        <dbReference type="ARBA" id="ARBA00023285"/>
    </source>
</evidence>
<keyword evidence="14" id="KW-0325">Glycoprotein</keyword>
<evidence type="ECO:0000313" key="26">
    <source>
        <dbReference type="Proteomes" id="UP000646827"/>
    </source>
</evidence>
<name>A0A8H7S9R7_9FUNG</name>
<evidence type="ECO:0000256" key="2">
    <source>
        <dbReference type="ARBA" id="ARBA00004191"/>
    </source>
</evidence>
<feature type="chain" id="PRO_5034981405" description="chitin deacetylase" evidence="23">
    <location>
        <begin position="19"/>
        <end position="416"/>
    </location>
</feature>
<evidence type="ECO:0000256" key="18">
    <source>
        <dbReference type="ARBA" id="ARBA00023316"/>
    </source>
</evidence>
<evidence type="ECO:0000256" key="13">
    <source>
        <dbReference type="ARBA" id="ARBA00023136"/>
    </source>
</evidence>
<dbReference type="GO" id="GO:0006032">
    <property type="term" value="P:chitin catabolic process"/>
    <property type="evidence" value="ECO:0007669"/>
    <property type="project" value="UniProtKB-KW"/>
</dbReference>
<evidence type="ECO:0000256" key="15">
    <source>
        <dbReference type="ARBA" id="ARBA00023277"/>
    </source>
</evidence>
<evidence type="ECO:0000256" key="14">
    <source>
        <dbReference type="ARBA" id="ARBA00023180"/>
    </source>
</evidence>
<comment type="caution">
    <text evidence="25">The sequence shown here is derived from an EMBL/GenBank/DDBJ whole genome shotgun (WGS) entry which is preliminary data.</text>
</comment>
<evidence type="ECO:0000256" key="22">
    <source>
        <dbReference type="SAM" id="MobiDB-lite"/>
    </source>
</evidence>
<evidence type="ECO:0000256" key="7">
    <source>
        <dbReference type="ARBA" id="ARBA00022525"/>
    </source>
</evidence>
<comment type="similarity">
    <text evidence="4">Belongs to the polysaccharide deacetylase family.</text>
</comment>
<comment type="cofactor">
    <cofactor evidence="1">
        <name>Co(2+)</name>
        <dbReference type="ChEBI" id="CHEBI:48828"/>
    </cofactor>
</comment>
<keyword evidence="26" id="KW-1185">Reference proteome</keyword>
<evidence type="ECO:0000256" key="6">
    <source>
        <dbReference type="ARBA" id="ARBA00022512"/>
    </source>
</evidence>
<dbReference type="Proteomes" id="UP000646827">
    <property type="component" value="Unassembled WGS sequence"/>
</dbReference>
<evidence type="ECO:0000256" key="4">
    <source>
        <dbReference type="ARBA" id="ARBA00010973"/>
    </source>
</evidence>
<evidence type="ECO:0000256" key="9">
    <source>
        <dbReference type="ARBA" id="ARBA00022723"/>
    </source>
</evidence>
<evidence type="ECO:0000256" key="20">
    <source>
        <dbReference type="ARBA" id="ARBA00024056"/>
    </source>
</evidence>
<dbReference type="GO" id="GO:0000272">
    <property type="term" value="P:polysaccharide catabolic process"/>
    <property type="evidence" value="ECO:0007669"/>
    <property type="project" value="UniProtKB-KW"/>
</dbReference>
<evidence type="ECO:0000256" key="1">
    <source>
        <dbReference type="ARBA" id="ARBA00001941"/>
    </source>
</evidence>
<dbReference type="InterPro" id="IPR050248">
    <property type="entry name" value="Polysacc_deacetylase_ArnD"/>
</dbReference>
<gene>
    <name evidence="25" type="ORF">INT45_005961</name>
</gene>
<accession>A0A8H7S9R7</accession>
<dbReference type="Pfam" id="PF01522">
    <property type="entry name" value="Polysacc_deac_1"/>
    <property type="match status" value="1"/>
</dbReference>
<feature type="compositionally biased region" description="Low complexity" evidence="22">
    <location>
        <begin position="369"/>
        <end position="387"/>
    </location>
</feature>
<keyword evidence="13" id="KW-0472">Membrane</keyword>
<dbReference type="GO" id="GO:0009272">
    <property type="term" value="P:fungal-type cell wall biogenesis"/>
    <property type="evidence" value="ECO:0007669"/>
    <property type="project" value="UniProtKB-ARBA"/>
</dbReference>
<keyword evidence="8" id="KW-0336">GPI-anchor</keyword>
<sequence>MYLKSLALSLALSQIVCAAEYWEAFKATADPTKLSIPKITQTTSIDPATQCQWYEPPSHFKFNAAEWPTAWEIATSNGMTKNAEFKKAYNAIDWKSAPNITVRKLAPNGSPDMSDYDASDPDCWWSASGCTVPKHEKINADIYSCPEPETWGLNFDDGPNCSHNAFYDYLAQQKLKASMFYIGSNVVNWPYGAIRGVVDGHHIAQHTWSHNLMTTLTNEEVFAELYFTQKAIKLVTGLTPLHWRPAFGDVDDRVRWIATQLKLTTILWDLDTDDWAAGDSLPIKTVEDTYENFIKMGTNGTFKNTGNVVLQHEIDNTTMTLALKYLPKIQKAYKHVVDIATCQNITYPYQEKSVKFASFANATGTKPESSSPAPSASQSSNSNVSAQSGEDSSAGIFAANAAVIGTVAAALAGLLL</sequence>
<organism evidence="25 26">
    <name type="scientific">Circinella minor</name>
    <dbReference type="NCBI Taxonomy" id="1195481"/>
    <lineage>
        <taxon>Eukaryota</taxon>
        <taxon>Fungi</taxon>
        <taxon>Fungi incertae sedis</taxon>
        <taxon>Mucoromycota</taxon>
        <taxon>Mucoromycotina</taxon>
        <taxon>Mucoromycetes</taxon>
        <taxon>Mucorales</taxon>
        <taxon>Lichtheimiaceae</taxon>
        <taxon>Circinella</taxon>
    </lineage>
</organism>
<evidence type="ECO:0000259" key="24">
    <source>
        <dbReference type="PROSITE" id="PS51677"/>
    </source>
</evidence>
<dbReference type="InterPro" id="IPR002509">
    <property type="entry name" value="NODB_dom"/>
</dbReference>
<dbReference type="GO" id="GO:0004099">
    <property type="term" value="F:chitin deacetylase activity"/>
    <property type="evidence" value="ECO:0007669"/>
    <property type="project" value="UniProtKB-EC"/>
</dbReference>
<dbReference type="EMBL" id="JAEPRB010000018">
    <property type="protein sequence ID" value="KAG2226289.1"/>
    <property type="molecule type" value="Genomic_DNA"/>
</dbReference>
<keyword evidence="5" id="KW-1003">Cell membrane</keyword>
<feature type="region of interest" description="Disordered" evidence="22">
    <location>
        <begin position="365"/>
        <end position="387"/>
    </location>
</feature>
<keyword evidence="10 23" id="KW-0732">Signal</keyword>
<evidence type="ECO:0000256" key="10">
    <source>
        <dbReference type="ARBA" id="ARBA00022729"/>
    </source>
</evidence>
<dbReference type="EC" id="3.5.1.41" evidence="20"/>
<comment type="subcellular location">
    <subcellularLocation>
        <location evidence="3">Cell membrane</location>
        <topology evidence="3">Lipid-anchor</topology>
        <topology evidence="3">GPI-anchor</topology>
    </subcellularLocation>
    <subcellularLocation>
        <location evidence="2">Secreted</location>
        <location evidence="2">Cell wall</location>
    </subcellularLocation>
</comment>
<keyword evidence="6" id="KW-0134">Cell wall</keyword>
<evidence type="ECO:0000256" key="21">
    <source>
        <dbReference type="ARBA" id="ARBA00048494"/>
    </source>
</evidence>
<comment type="catalytic activity">
    <reaction evidence="21">
        <text>[(1-&gt;4)-N-acetyl-beta-D-glucosaminyl](n) + n H2O = chitosan + n acetate</text>
        <dbReference type="Rhea" id="RHEA:10464"/>
        <dbReference type="Rhea" id="RHEA-COMP:9593"/>
        <dbReference type="Rhea" id="RHEA-COMP:9597"/>
        <dbReference type="ChEBI" id="CHEBI:15377"/>
        <dbReference type="ChEBI" id="CHEBI:17029"/>
        <dbReference type="ChEBI" id="CHEBI:30089"/>
        <dbReference type="ChEBI" id="CHEBI:57704"/>
        <dbReference type="EC" id="3.5.1.41"/>
    </reaction>
    <physiologicalReaction direction="left-to-right" evidence="21">
        <dbReference type="Rhea" id="RHEA:10465"/>
    </physiologicalReaction>
</comment>
<keyword evidence="9" id="KW-0479">Metal-binding</keyword>
<evidence type="ECO:0000313" key="25">
    <source>
        <dbReference type="EMBL" id="KAG2226289.1"/>
    </source>
</evidence>
<keyword evidence="12" id="KW-0146">Chitin degradation</keyword>
<evidence type="ECO:0000256" key="19">
    <source>
        <dbReference type="ARBA" id="ARBA00023326"/>
    </source>
</evidence>
<evidence type="ECO:0000256" key="11">
    <source>
        <dbReference type="ARBA" id="ARBA00022801"/>
    </source>
</evidence>
<keyword evidence="17" id="KW-0449">Lipoprotein</keyword>
<dbReference type="GO" id="GO:0005886">
    <property type="term" value="C:plasma membrane"/>
    <property type="evidence" value="ECO:0007669"/>
    <property type="project" value="UniProtKB-SubCell"/>
</dbReference>
<dbReference type="FunFam" id="3.20.20.370:FF:000004">
    <property type="entry name" value="Related to Chitin deacetylase"/>
    <property type="match status" value="1"/>
</dbReference>